<feature type="region of interest" description="Disordered" evidence="1">
    <location>
        <begin position="309"/>
        <end position="329"/>
    </location>
</feature>
<protein>
    <recommendedName>
        <fullName evidence="2">Putative Flp pilus-assembly TadG-like N-terminal domain-containing protein</fullName>
    </recommendedName>
</protein>
<feature type="domain" description="Putative Flp pilus-assembly TadG-like N-terminal" evidence="2">
    <location>
        <begin position="18"/>
        <end position="65"/>
    </location>
</feature>
<dbReference type="AlphaFoldDB" id="A0A5B8S722"/>
<dbReference type="KEGG" id="ngf:FRF71_11930"/>
<evidence type="ECO:0000256" key="1">
    <source>
        <dbReference type="SAM" id="MobiDB-lite"/>
    </source>
</evidence>
<organism evidence="3 4">
    <name type="scientific">Novosphingobium ginsenosidimutans</name>
    <dbReference type="NCBI Taxonomy" id="1176536"/>
    <lineage>
        <taxon>Bacteria</taxon>
        <taxon>Pseudomonadati</taxon>
        <taxon>Pseudomonadota</taxon>
        <taxon>Alphaproteobacteria</taxon>
        <taxon>Sphingomonadales</taxon>
        <taxon>Sphingomonadaceae</taxon>
        <taxon>Novosphingobium</taxon>
    </lineage>
</organism>
<name>A0A5B8S722_9SPHN</name>
<dbReference type="OrthoDB" id="7418984at2"/>
<reference evidence="3 4" key="1">
    <citation type="journal article" date="2013" name="J. Microbiol. Biotechnol.">
        <title>Novosphingobium ginsenosidimutans sp. nov., with the ability to convert ginsenoside.</title>
        <authorList>
            <person name="Kim J.K."/>
            <person name="He D."/>
            <person name="Liu Q.M."/>
            <person name="Park H.Y."/>
            <person name="Jung M.S."/>
            <person name="Yoon M.H."/>
            <person name="Kim S.C."/>
            <person name="Im W.T."/>
        </authorList>
    </citation>
    <scope>NUCLEOTIDE SEQUENCE [LARGE SCALE GENOMIC DNA]</scope>
    <source>
        <strain evidence="3 4">FW-6</strain>
    </source>
</reference>
<evidence type="ECO:0000313" key="4">
    <source>
        <dbReference type="Proteomes" id="UP000321172"/>
    </source>
</evidence>
<evidence type="ECO:0000259" key="2">
    <source>
        <dbReference type="Pfam" id="PF13400"/>
    </source>
</evidence>
<evidence type="ECO:0000313" key="3">
    <source>
        <dbReference type="EMBL" id="QEA16782.1"/>
    </source>
</evidence>
<dbReference type="EMBL" id="CP042345">
    <property type="protein sequence ID" value="QEA16782.1"/>
    <property type="molecule type" value="Genomic_DNA"/>
</dbReference>
<dbReference type="InterPro" id="IPR028087">
    <property type="entry name" value="Tad_N"/>
</dbReference>
<keyword evidence="4" id="KW-1185">Reference proteome</keyword>
<dbReference type="Pfam" id="PF13400">
    <property type="entry name" value="Tad"/>
    <property type="match status" value="1"/>
</dbReference>
<sequence length="535" mass="55754">MIASIRRTMRKLKRSTSGNATMLVALGMPALIGSSGLAVDFAQWYMWKREIQFAVDQAALAGAWARSSTTSSSTYVSRARQEFTANLAATRGVTSTPTVTLGNYNGGTNNAVQVTATASKSLPFTTFITGGDTVVAASATATFSQSQTFRTCILSVNPTENRSAIFGNAITGGSNCGVGALSTGTQAIVETGDSEVQLGDIVSAGGIEDTFSNNGTIHEFVTGLSNPYAGLDAPSSAGQPSRTYSCPTFSTGTTSWTAPVTVRTVITYEYRRGANSNGTNITVTSGQAGYMAPSDSTTGPSTTTYYTAPTPGTTTVGPTNGTWENVSGSGQNRIWRRPVTTTTTTIGTVTGPVTTGASDGIARPLPGVYTGINITCDTQFQPGIYWISGSIDFGNNRAVSGSNVMFVMTGSSNDIRINSTSIVTLSGISEATLTGTYGVSASDAAKMKNMLFFDKNNTSDFDINGNATLDLNGILYMPSREVKINGNMSSGSRCIMLVSDTFWITGSANLTNFCAPDSDGGMQIGERPASVRLVA</sequence>
<feature type="compositionally biased region" description="Low complexity" evidence="1">
    <location>
        <begin position="309"/>
        <end position="322"/>
    </location>
</feature>
<dbReference type="Proteomes" id="UP000321172">
    <property type="component" value="Chromosome"/>
</dbReference>
<proteinExistence type="predicted"/>
<accession>A0A5B8S722</accession>
<gene>
    <name evidence="3" type="ORF">FRF71_11930</name>
</gene>